<evidence type="ECO:0000256" key="1">
    <source>
        <dbReference type="SAM" id="MobiDB-lite"/>
    </source>
</evidence>
<dbReference type="AlphaFoldDB" id="A0A6C0CRW1"/>
<feature type="compositionally biased region" description="Low complexity" evidence="1">
    <location>
        <begin position="743"/>
        <end position="752"/>
    </location>
</feature>
<dbReference type="EMBL" id="MN739479">
    <property type="protein sequence ID" value="QHT06957.1"/>
    <property type="molecule type" value="Genomic_DNA"/>
</dbReference>
<feature type="compositionally biased region" description="Polar residues" evidence="1">
    <location>
        <begin position="733"/>
        <end position="742"/>
    </location>
</feature>
<protein>
    <submittedName>
        <fullName evidence="2">Uncharacterized protein</fullName>
    </submittedName>
</protein>
<organism evidence="2">
    <name type="scientific">viral metagenome</name>
    <dbReference type="NCBI Taxonomy" id="1070528"/>
    <lineage>
        <taxon>unclassified sequences</taxon>
        <taxon>metagenomes</taxon>
        <taxon>organismal metagenomes</taxon>
    </lineage>
</organism>
<proteinExistence type="predicted"/>
<reference evidence="2" key="1">
    <citation type="journal article" date="2020" name="Nature">
        <title>Giant virus diversity and host interactions through global metagenomics.</title>
        <authorList>
            <person name="Schulz F."/>
            <person name="Roux S."/>
            <person name="Paez-Espino D."/>
            <person name="Jungbluth S."/>
            <person name="Walsh D.A."/>
            <person name="Denef V.J."/>
            <person name="McMahon K.D."/>
            <person name="Konstantinidis K.T."/>
            <person name="Eloe-Fadrosh E.A."/>
            <person name="Kyrpides N.C."/>
            <person name="Woyke T."/>
        </authorList>
    </citation>
    <scope>NUCLEOTIDE SEQUENCE</scope>
    <source>
        <strain evidence="2">GVMAG-M-3300021962-46</strain>
    </source>
</reference>
<feature type="region of interest" description="Disordered" evidence="1">
    <location>
        <begin position="733"/>
        <end position="778"/>
    </location>
</feature>
<evidence type="ECO:0000313" key="2">
    <source>
        <dbReference type="EMBL" id="QHT06957.1"/>
    </source>
</evidence>
<accession>A0A6C0CRW1</accession>
<sequence>METPRCDAITYRQLLGKGDTLHDFCDRDRIRDKLNYGIQQGFILPTTNTNAAAVTICTKVNSLLSIDTCGIESYDENYLLKFFYGEKPKSISASEESIQINYYPNVPNQHLEYQIPYTEVPSFIKKINALSSAKYVMDYTYLSPFLCGFGINTIGKAYDRTTTNEGDECNKKVSIASRSVLKKEDGELFFFDEIYTTTDDMTLEWSAFGITGIIDIHKMMEIKSRAGLENLTTAIIAFHQSTQPITSDILYASNDIIKYCYGLDIQSFTENINLYLLALTDLKRIGDLLQVKLAKLLEQTFVSNDRMAILLATIGYNHPSIRTSKTPSDNDRSDRIIALYNFNKSEMEKKLEVYNQVAIEDYNTYVNQYLRTINVYIKDSKMQFFIKNLNDQCQQILGVLSTYPLNPSITKSDILVPITPGQRIPRHYNPKWLNREIIIKRGLFVYVKYITVVLKVLFDISSVKFTTAFIWEFNQINIEILPSNDKLSKIRQLFNNNMIPHPNTLFKTITDDNIQLSLRNLNTFVNSLSGFLDNIDEVTKIMQDNLPMPLFGEPIEYYKNITLKLFKDLKPINLAVNIENQSYQIGLSSNPEKTIEGIIDLEKYFTELVNRYNPQQGGRHKKISKSKRGGQLQSMKLDSLIIPDNIVDQTLGKLIVAIYEAESQGQKDIAQNLFVSYMQLQLLTQQFNISLPIVGEATPEEIAISNQKITAMITNQTVLERPFSKTLQNQNIPRPVTLSTPMTTAAAAAGGNKKTKSKAKVQPVKGGKSKKKDEVKKK</sequence>
<name>A0A6C0CRW1_9ZZZZ</name>